<evidence type="ECO:0000256" key="1">
    <source>
        <dbReference type="SAM" id="Phobius"/>
    </source>
</evidence>
<name>A0A4Y2MRE9_ARAVE</name>
<accession>A0A4Y2MRE9</accession>
<dbReference type="Proteomes" id="UP000499080">
    <property type="component" value="Unassembled WGS sequence"/>
</dbReference>
<gene>
    <name evidence="2" type="ORF">AVEN_46292_1</name>
</gene>
<proteinExistence type="predicted"/>
<dbReference type="AlphaFoldDB" id="A0A4Y2MRE9"/>
<keyword evidence="3" id="KW-1185">Reference proteome</keyword>
<sequence>MPDSASTATRYQCHTERFHPVNSVIHNPPSPTVSTERSVSSVTLYIAPTEGFSGSHQQPEMLPVVNSVIESNSTPSEDSSRNIPHSDFTFAIASVVLGVWLFAVGLVVVFRILVFIYYWSKTWGVEQHIAHSSYNSTASDTPDSLRNTSFI</sequence>
<evidence type="ECO:0000313" key="3">
    <source>
        <dbReference type="Proteomes" id="UP000499080"/>
    </source>
</evidence>
<keyword evidence="1" id="KW-0472">Membrane</keyword>
<reference evidence="2 3" key="1">
    <citation type="journal article" date="2019" name="Sci. Rep.">
        <title>Orb-weaving spider Araneus ventricosus genome elucidates the spidroin gene catalogue.</title>
        <authorList>
            <person name="Kono N."/>
            <person name="Nakamura H."/>
            <person name="Ohtoshi R."/>
            <person name="Moran D.A.P."/>
            <person name="Shinohara A."/>
            <person name="Yoshida Y."/>
            <person name="Fujiwara M."/>
            <person name="Mori M."/>
            <person name="Tomita M."/>
            <person name="Arakawa K."/>
        </authorList>
    </citation>
    <scope>NUCLEOTIDE SEQUENCE [LARGE SCALE GENOMIC DNA]</scope>
</reference>
<keyword evidence="1" id="KW-1133">Transmembrane helix</keyword>
<protein>
    <submittedName>
        <fullName evidence="2">Uncharacterized protein</fullName>
    </submittedName>
</protein>
<keyword evidence="1" id="KW-0812">Transmembrane</keyword>
<feature type="transmembrane region" description="Helical" evidence="1">
    <location>
        <begin position="90"/>
        <end position="119"/>
    </location>
</feature>
<comment type="caution">
    <text evidence="2">The sequence shown here is derived from an EMBL/GenBank/DDBJ whole genome shotgun (WGS) entry which is preliminary data.</text>
</comment>
<organism evidence="2 3">
    <name type="scientific">Araneus ventricosus</name>
    <name type="common">Orbweaver spider</name>
    <name type="synonym">Epeira ventricosa</name>
    <dbReference type="NCBI Taxonomy" id="182803"/>
    <lineage>
        <taxon>Eukaryota</taxon>
        <taxon>Metazoa</taxon>
        <taxon>Ecdysozoa</taxon>
        <taxon>Arthropoda</taxon>
        <taxon>Chelicerata</taxon>
        <taxon>Arachnida</taxon>
        <taxon>Araneae</taxon>
        <taxon>Araneomorphae</taxon>
        <taxon>Entelegynae</taxon>
        <taxon>Araneoidea</taxon>
        <taxon>Araneidae</taxon>
        <taxon>Araneus</taxon>
    </lineage>
</organism>
<evidence type="ECO:0000313" key="2">
    <source>
        <dbReference type="EMBL" id="GBN29273.1"/>
    </source>
</evidence>
<dbReference type="EMBL" id="BGPR01007756">
    <property type="protein sequence ID" value="GBN29273.1"/>
    <property type="molecule type" value="Genomic_DNA"/>
</dbReference>